<protein>
    <recommendedName>
        <fullName evidence="4">Peptidyl-prolyl cis-trans isomerase</fullName>
        <shortName evidence="4">PPIase</shortName>
        <ecNumber evidence="4">5.2.1.8</ecNumber>
    </recommendedName>
</protein>
<dbReference type="EMBL" id="PIPO01000003">
    <property type="protein sequence ID" value="RUO33386.1"/>
    <property type="molecule type" value="Genomic_DNA"/>
</dbReference>
<dbReference type="EC" id="5.2.1.8" evidence="4"/>
<organism evidence="6 7">
    <name type="scientific">Aliidiomarina soli</name>
    <dbReference type="NCBI Taxonomy" id="1928574"/>
    <lineage>
        <taxon>Bacteria</taxon>
        <taxon>Pseudomonadati</taxon>
        <taxon>Pseudomonadota</taxon>
        <taxon>Gammaproteobacteria</taxon>
        <taxon>Alteromonadales</taxon>
        <taxon>Idiomarinaceae</taxon>
        <taxon>Aliidiomarina</taxon>
    </lineage>
</organism>
<dbReference type="InterPro" id="IPR029000">
    <property type="entry name" value="Cyclophilin-like_dom_sf"/>
</dbReference>
<dbReference type="Proteomes" id="UP000287823">
    <property type="component" value="Unassembled WGS sequence"/>
</dbReference>
<comment type="catalytic activity">
    <reaction evidence="4">
        <text>[protein]-peptidylproline (omega=180) = [protein]-peptidylproline (omega=0)</text>
        <dbReference type="Rhea" id="RHEA:16237"/>
        <dbReference type="Rhea" id="RHEA-COMP:10747"/>
        <dbReference type="Rhea" id="RHEA-COMP:10748"/>
        <dbReference type="ChEBI" id="CHEBI:83833"/>
        <dbReference type="ChEBI" id="CHEBI:83834"/>
        <dbReference type="EC" id="5.2.1.8"/>
    </reaction>
</comment>
<comment type="similarity">
    <text evidence="1 4">Belongs to the cyclophilin-type PPIase family.</text>
</comment>
<evidence type="ECO:0000256" key="4">
    <source>
        <dbReference type="RuleBase" id="RU363019"/>
    </source>
</evidence>
<accession>A0A432WHT3</accession>
<evidence type="ECO:0000256" key="1">
    <source>
        <dbReference type="ARBA" id="ARBA00007365"/>
    </source>
</evidence>
<comment type="caution">
    <text evidence="6">The sequence shown here is derived from an EMBL/GenBank/DDBJ whole genome shotgun (WGS) entry which is preliminary data.</text>
</comment>
<dbReference type="PROSITE" id="PS50072">
    <property type="entry name" value="CSA_PPIASE_2"/>
    <property type="match status" value="1"/>
</dbReference>
<name>A0A432WHT3_9GAMM</name>
<dbReference type="PRINTS" id="PR00153">
    <property type="entry name" value="CSAPPISMRASE"/>
</dbReference>
<gene>
    <name evidence="6" type="ORF">CWE14_07010</name>
</gene>
<keyword evidence="7" id="KW-1185">Reference proteome</keyword>
<dbReference type="GO" id="GO:0006457">
    <property type="term" value="P:protein folding"/>
    <property type="evidence" value="ECO:0007669"/>
    <property type="project" value="InterPro"/>
</dbReference>
<dbReference type="PANTHER" id="PTHR43246">
    <property type="entry name" value="PEPTIDYL-PROLYL CIS-TRANS ISOMERASE CYP38, CHLOROPLASTIC"/>
    <property type="match status" value="1"/>
</dbReference>
<dbReference type="InterPro" id="IPR020892">
    <property type="entry name" value="Cyclophilin-type_PPIase_CS"/>
</dbReference>
<feature type="domain" description="PPIase cyclophilin-type" evidence="5">
    <location>
        <begin position="22"/>
        <end position="185"/>
    </location>
</feature>
<comment type="function">
    <text evidence="4">PPIases accelerate the folding of proteins. It catalyzes the cis-trans isomerization of proline imidic peptide bonds in oligopeptides.</text>
</comment>
<keyword evidence="2 4" id="KW-0697">Rotamase</keyword>
<evidence type="ECO:0000313" key="7">
    <source>
        <dbReference type="Proteomes" id="UP000287823"/>
    </source>
</evidence>
<evidence type="ECO:0000256" key="3">
    <source>
        <dbReference type="ARBA" id="ARBA00023235"/>
    </source>
</evidence>
<reference evidence="6 7" key="1">
    <citation type="journal article" date="2011" name="Front. Microbiol.">
        <title>Genomic signatures of strain selection and enhancement in Bacillus atrophaeus var. globigii, a historical biowarfare simulant.</title>
        <authorList>
            <person name="Gibbons H.S."/>
            <person name="Broomall S.M."/>
            <person name="McNew L.A."/>
            <person name="Daligault H."/>
            <person name="Chapman C."/>
            <person name="Bruce D."/>
            <person name="Karavis M."/>
            <person name="Krepps M."/>
            <person name="McGregor P.A."/>
            <person name="Hong C."/>
            <person name="Park K.H."/>
            <person name="Akmal A."/>
            <person name="Feldman A."/>
            <person name="Lin J.S."/>
            <person name="Chang W.E."/>
            <person name="Higgs B.W."/>
            <person name="Demirev P."/>
            <person name="Lindquist J."/>
            <person name="Liem A."/>
            <person name="Fochler E."/>
            <person name="Read T.D."/>
            <person name="Tapia R."/>
            <person name="Johnson S."/>
            <person name="Bishop-Lilly K.A."/>
            <person name="Detter C."/>
            <person name="Han C."/>
            <person name="Sozhamannan S."/>
            <person name="Rosenzweig C.N."/>
            <person name="Skowronski E.W."/>
        </authorList>
    </citation>
    <scope>NUCLEOTIDE SEQUENCE [LARGE SCALE GENOMIC DNA]</scope>
    <source>
        <strain evidence="6 7">Y4G10-17</strain>
    </source>
</reference>
<dbReference type="PROSITE" id="PS00170">
    <property type="entry name" value="CSA_PPIASE_1"/>
    <property type="match status" value="1"/>
</dbReference>
<dbReference type="Pfam" id="PF00160">
    <property type="entry name" value="Pro_isomerase"/>
    <property type="match status" value="1"/>
</dbReference>
<dbReference type="SUPFAM" id="SSF50891">
    <property type="entry name" value="Cyclophilin-like"/>
    <property type="match status" value="1"/>
</dbReference>
<dbReference type="GO" id="GO:0003755">
    <property type="term" value="F:peptidyl-prolyl cis-trans isomerase activity"/>
    <property type="evidence" value="ECO:0007669"/>
    <property type="project" value="UniProtKB-UniRule"/>
</dbReference>
<dbReference type="AlphaFoldDB" id="A0A432WHT3"/>
<evidence type="ECO:0000313" key="6">
    <source>
        <dbReference type="EMBL" id="RUO33386.1"/>
    </source>
</evidence>
<dbReference type="Gene3D" id="2.40.100.10">
    <property type="entry name" value="Cyclophilin-like"/>
    <property type="match status" value="1"/>
</dbReference>
<dbReference type="InterPro" id="IPR044665">
    <property type="entry name" value="E_coli_cyclophilin_A-like"/>
</dbReference>
<evidence type="ECO:0000256" key="2">
    <source>
        <dbReference type="ARBA" id="ARBA00023110"/>
    </source>
</evidence>
<sequence>MLACALLFSASIQAQDIQPDNLFPQVRMVTDQGDMVIELNRMRAPITVDNFLRYVVAGAYDNTQFHRVVADFVVQGGGYKPDFEPIDTDEPIFNESGNGLTNDFGTIAMARERGPHTAKSQFYFNVTDNESLNPSARRWGYAVFGRIVESDELLSSLATVETHTHTETGYQDVPVQPLVLKRVELLPRSSR</sequence>
<keyword evidence="3 4" id="KW-0413">Isomerase</keyword>
<proteinExistence type="inferred from homology"/>
<evidence type="ECO:0000259" key="5">
    <source>
        <dbReference type="PROSITE" id="PS50072"/>
    </source>
</evidence>
<dbReference type="InterPro" id="IPR002130">
    <property type="entry name" value="Cyclophilin-type_PPIase_dom"/>
</dbReference>